<protein>
    <submittedName>
        <fullName evidence="1">Uncharacterized protein</fullName>
    </submittedName>
</protein>
<dbReference type="RefSeq" id="WP_329075348.1">
    <property type="nucleotide sequence ID" value="NZ_CP109495.1"/>
</dbReference>
<dbReference type="Proteomes" id="UP001432209">
    <property type="component" value="Chromosome"/>
</dbReference>
<reference evidence="1" key="1">
    <citation type="submission" date="2022-10" db="EMBL/GenBank/DDBJ databases">
        <title>The complete genomes of actinobacterial strains from the NBC collection.</title>
        <authorList>
            <person name="Joergensen T.S."/>
            <person name="Alvarez Arevalo M."/>
            <person name="Sterndorff E.B."/>
            <person name="Faurdal D."/>
            <person name="Vuksanovic O."/>
            <person name="Mourched A.-S."/>
            <person name="Charusanti P."/>
            <person name="Shaw S."/>
            <person name="Blin K."/>
            <person name="Weber T."/>
        </authorList>
    </citation>
    <scope>NUCLEOTIDE SEQUENCE</scope>
    <source>
        <strain evidence="1">NBC_01432</strain>
    </source>
</reference>
<evidence type="ECO:0000313" key="1">
    <source>
        <dbReference type="EMBL" id="WUX51680.1"/>
    </source>
</evidence>
<accession>A0ABZ2A2Z4</accession>
<keyword evidence="2" id="KW-1185">Reference proteome</keyword>
<gene>
    <name evidence="1" type="ORF">OG442_09095</name>
</gene>
<name>A0ABZ2A2Z4_STRNV</name>
<organism evidence="1 2">
    <name type="scientific">Streptomyces niveus</name>
    <name type="common">Streptomyces spheroides</name>
    <dbReference type="NCBI Taxonomy" id="193462"/>
    <lineage>
        <taxon>Bacteria</taxon>
        <taxon>Bacillati</taxon>
        <taxon>Actinomycetota</taxon>
        <taxon>Actinomycetes</taxon>
        <taxon>Kitasatosporales</taxon>
        <taxon>Streptomycetaceae</taxon>
        <taxon>Streptomyces</taxon>
    </lineage>
</organism>
<proteinExistence type="predicted"/>
<sequence length="69" mass="7138">MAGAAAVGIAVTYAAVKAAPYLRKGFASLKSKLNHGEPELAEEKSVTIIEIEFPGRTAATVDALRPGDP</sequence>
<dbReference type="EMBL" id="CP109495">
    <property type="protein sequence ID" value="WUX51680.1"/>
    <property type="molecule type" value="Genomic_DNA"/>
</dbReference>
<evidence type="ECO:0000313" key="2">
    <source>
        <dbReference type="Proteomes" id="UP001432209"/>
    </source>
</evidence>